<comment type="caution">
    <text evidence="2">The sequence shown here is derived from an EMBL/GenBank/DDBJ whole genome shotgun (WGS) entry which is preliminary data.</text>
</comment>
<evidence type="ECO:0000313" key="3">
    <source>
        <dbReference type="Proteomes" id="UP001182304"/>
    </source>
</evidence>
<evidence type="ECO:0000259" key="1">
    <source>
        <dbReference type="Pfam" id="PF04448"/>
    </source>
</evidence>
<dbReference type="RefSeq" id="WP_223132064.1">
    <property type="nucleotide sequence ID" value="NZ_CP082272.1"/>
</dbReference>
<dbReference type="Proteomes" id="UP001182304">
    <property type="component" value="Unassembled WGS sequence"/>
</dbReference>
<dbReference type="Pfam" id="PF04448">
    <property type="entry name" value="DUF551"/>
    <property type="match status" value="1"/>
</dbReference>
<protein>
    <submittedName>
        <fullName evidence="2">DUF551 domain-containing protein</fullName>
    </submittedName>
</protein>
<dbReference type="AlphaFoldDB" id="A0AAW8VAP5"/>
<dbReference type="InterPro" id="IPR007539">
    <property type="entry name" value="DUF551"/>
</dbReference>
<proteinExistence type="predicted"/>
<gene>
    <name evidence="2" type="ORF">NQF69_12595</name>
</gene>
<sequence>MTETVTITKEEYESLLADKKRLDFIEKNWCEVIDGIPEIKITTHIIVGETQLRPALDQVINGYEKLNFHWEYSNWISVDDKLPEVETPVIAFCEGAYGEYYAIASREIADGEYFWVAINQNGPIYDLAINVTHWQPIPRLLIKE</sequence>
<feature type="domain" description="DUF551" evidence="1">
    <location>
        <begin position="75"/>
        <end position="138"/>
    </location>
</feature>
<dbReference type="EMBL" id="JANIEN010000057">
    <property type="protein sequence ID" value="MDT3453599.1"/>
    <property type="molecule type" value="Genomic_DNA"/>
</dbReference>
<accession>A0AAW8VAP5</accession>
<evidence type="ECO:0000313" key="2">
    <source>
        <dbReference type="EMBL" id="MDT3453599.1"/>
    </source>
</evidence>
<organism evidence="2 3">
    <name type="scientific">Pasteurella multocida</name>
    <dbReference type="NCBI Taxonomy" id="747"/>
    <lineage>
        <taxon>Bacteria</taxon>
        <taxon>Pseudomonadati</taxon>
        <taxon>Pseudomonadota</taxon>
        <taxon>Gammaproteobacteria</taxon>
        <taxon>Pasteurellales</taxon>
        <taxon>Pasteurellaceae</taxon>
        <taxon>Pasteurella</taxon>
    </lineage>
</organism>
<reference evidence="2" key="1">
    <citation type="submission" date="2022-07" db="EMBL/GenBank/DDBJ databases">
        <title>Sequence of Pasteurella multocoda 17BRD-035.</title>
        <authorList>
            <person name="Roy Chowdhury P."/>
            <person name="Alhamami T."/>
            <person name="Trott D.J."/>
            <person name="Djordvevic S.P."/>
        </authorList>
    </citation>
    <scope>NUCLEOTIDE SEQUENCE</scope>
    <source>
        <strain evidence="2">17BRD-035</strain>
    </source>
</reference>
<name>A0AAW8VAP5_PASMD</name>